<evidence type="ECO:0000256" key="4">
    <source>
        <dbReference type="ARBA" id="ARBA00022692"/>
    </source>
</evidence>
<keyword evidence="10" id="KW-1185">Reference proteome</keyword>
<keyword evidence="2 7" id="KW-0813">Transport</keyword>
<dbReference type="Gene3D" id="1.10.3720.10">
    <property type="entry name" value="MetI-like"/>
    <property type="match status" value="1"/>
</dbReference>
<evidence type="ECO:0000256" key="1">
    <source>
        <dbReference type="ARBA" id="ARBA00004651"/>
    </source>
</evidence>
<dbReference type="AlphaFoldDB" id="A0A2S0NA10"/>
<keyword evidence="5 7" id="KW-1133">Transmembrane helix</keyword>
<feature type="transmembrane region" description="Helical" evidence="7">
    <location>
        <begin position="98"/>
        <end position="116"/>
    </location>
</feature>
<feature type="transmembrane region" description="Helical" evidence="7">
    <location>
        <begin position="257"/>
        <end position="282"/>
    </location>
</feature>
<dbReference type="RefSeq" id="WP_106748104.1">
    <property type="nucleotide sequence ID" value="NZ_CP027668.1"/>
</dbReference>
<keyword evidence="6 7" id="KW-0472">Membrane</keyword>
<dbReference type="InterPro" id="IPR000515">
    <property type="entry name" value="MetI-like"/>
</dbReference>
<dbReference type="KEGG" id="phr:C6569_06655"/>
<keyword evidence="9" id="KW-0067">ATP-binding</keyword>
<dbReference type="PANTHER" id="PTHR30151:SF41">
    <property type="entry name" value="ABC TRANSPORTER PERMEASE PROTEIN"/>
    <property type="match status" value="1"/>
</dbReference>
<comment type="subcellular location">
    <subcellularLocation>
        <location evidence="1 7">Cell membrane</location>
        <topology evidence="1 7">Multi-pass membrane protein</topology>
    </subcellularLocation>
</comment>
<sequence>MTDATLPPAAVPHDGTDAEARPIFREDRKVLGISTEAWPGILAPLGIGILALAAWEFIVWWREIPPFILPGPLLIAKTLVADWGTLSASLWVTLRITAAALIAAVSLGVGLAVLFTQSKWLEKSLFPYAVILQVTPVVSIAPLIIIWVGDINLSLLICAWIVAFFPILSNTILGLNSADHNLRNLFELYGASRWQTLRHLRLPAALPYFLGGLKISGGLALIGAVVAEFVAGSGGSASGLAYRILEAGYQLKIPRMFAALIMISMSGIAIFLTISWVSHLLLRRWHESALKREN</sequence>
<dbReference type="PANTHER" id="PTHR30151">
    <property type="entry name" value="ALKANE SULFONATE ABC TRANSPORTER-RELATED, MEMBRANE SUBUNIT"/>
    <property type="match status" value="1"/>
</dbReference>
<evidence type="ECO:0000256" key="2">
    <source>
        <dbReference type="ARBA" id="ARBA00022448"/>
    </source>
</evidence>
<evidence type="ECO:0000259" key="8">
    <source>
        <dbReference type="PROSITE" id="PS50928"/>
    </source>
</evidence>
<dbReference type="SUPFAM" id="SSF161098">
    <property type="entry name" value="MetI-like"/>
    <property type="match status" value="1"/>
</dbReference>
<proteinExistence type="inferred from homology"/>
<dbReference type="Pfam" id="PF00528">
    <property type="entry name" value="BPD_transp_1"/>
    <property type="match status" value="1"/>
</dbReference>
<comment type="similarity">
    <text evidence="7">Belongs to the binding-protein-dependent transport system permease family.</text>
</comment>
<feature type="transmembrane region" description="Helical" evidence="7">
    <location>
        <begin position="128"/>
        <end position="148"/>
    </location>
</feature>
<feature type="domain" description="ABC transmembrane type-1" evidence="8">
    <location>
        <begin position="90"/>
        <end position="274"/>
    </location>
</feature>
<dbReference type="Proteomes" id="UP000237889">
    <property type="component" value="Chromosome"/>
</dbReference>
<evidence type="ECO:0000313" key="10">
    <source>
        <dbReference type="Proteomes" id="UP000237889"/>
    </source>
</evidence>
<feature type="transmembrane region" description="Helical" evidence="7">
    <location>
        <begin position="154"/>
        <end position="175"/>
    </location>
</feature>
<feature type="transmembrane region" description="Helical" evidence="7">
    <location>
        <begin position="41"/>
        <end position="61"/>
    </location>
</feature>
<accession>A0A2S0NA10</accession>
<dbReference type="InterPro" id="IPR035906">
    <property type="entry name" value="MetI-like_sf"/>
</dbReference>
<protein>
    <submittedName>
        <fullName evidence="9">ABC transporter ATP-binding protein</fullName>
    </submittedName>
</protein>
<dbReference type="CDD" id="cd06261">
    <property type="entry name" value="TM_PBP2"/>
    <property type="match status" value="1"/>
</dbReference>
<gene>
    <name evidence="9" type="ORF">C6569_06655</name>
</gene>
<name>A0A2S0NA10_9HYPH</name>
<evidence type="ECO:0000256" key="6">
    <source>
        <dbReference type="ARBA" id="ARBA00023136"/>
    </source>
</evidence>
<dbReference type="PROSITE" id="PS50928">
    <property type="entry name" value="ABC_TM1"/>
    <property type="match status" value="1"/>
</dbReference>
<evidence type="ECO:0000313" key="9">
    <source>
        <dbReference type="EMBL" id="AVO44763.1"/>
    </source>
</evidence>
<keyword evidence="4 7" id="KW-0812">Transmembrane</keyword>
<dbReference type="GO" id="GO:0055085">
    <property type="term" value="P:transmembrane transport"/>
    <property type="evidence" value="ECO:0007669"/>
    <property type="project" value="InterPro"/>
</dbReference>
<evidence type="ECO:0000256" key="7">
    <source>
        <dbReference type="RuleBase" id="RU363032"/>
    </source>
</evidence>
<keyword evidence="9" id="KW-0547">Nucleotide-binding</keyword>
<reference evidence="9 10" key="1">
    <citation type="submission" date="2018-03" db="EMBL/GenBank/DDBJ databases">
        <title>Genome sequencing of Phreatobacter sp.</title>
        <authorList>
            <person name="Kim S.-J."/>
            <person name="Heo J."/>
            <person name="Kwon S.-W."/>
        </authorList>
    </citation>
    <scope>NUCLEOTIDE SEQUENCE [LARGE SCALE GENOMIC DNA]</scope>
    <source>
        <strain evidence="9 10">S-12</strain>
    </source>
</reference>
<dbReference type="GO" id="GO:0005886">
    <property type="term" value="C:plasma membrane"/>
    <property type="evidence" value="ECO:0007669"/>
    <property type="project" value="UniProtKB-SubCell"/>
</dbReference>
<dbReference type="OrthoDB" id="9792509at2"/>
<organism evidence="9 10">
    <name type="scientific">Phreatobacter cathodiphilus</name>
    <dbReference type="NCBI Taxonomy" id="1868589"/>
    <lineage>
        <taxon>Bacteria</taxon>
        <taxon>Pseudomonadati</taxon>
        <taxon>Pseudomonadota</taxon>
        <taxon>Alphaproteobacteria</taxon>
        <taxon>Hyphomicrobiales</taxon>
        <taxon>Phreatobacteraceae</taxon>
        <taxon>Phreatobacter</taxon>
    </lineage>
</organism>
<evidence type="ECO:0000256" key="3">
    <source>
        <dbReference type="ARBA" id="ARBA00022475"/>
    </source>
</evidence>
<evidence type="ECO:0000256" key="5">
    <source>
        <dbReference type="ARBA" id="ARBA00022989"/>
    </source>
</evidence>
<dbReference type="GO" id="GO:0005524">
    <property type="term" value="F:ATP binding"/>
    <property type="evidence" value="ECO:0007669"/>
    <property type="project" value="UniProtKB-KW"/>
</dbReference>
<keyword evidence="3" id="KW-1003">Cell membrane</keyword>
<dbReference type="EMBL" id="CP027668">
    <property type="protein sequence ID" value="AVO44763.1"/>
    <property type="molecule type" value="Genomic_DNA"/>
</dbReference>